<dbReference type="PANTHER" id="PTHR48043">
    <property type="entry name" value="EG:EG0003.4 PROTEIN-RELATED"/>
    <property type="match status" value="1"/>
</dbReference>
<dbReference type="RefSeq" id="XP_017031347.2">
    <property type="nucleotide sequence ID" value="XM_017175858.3"/>
</dbReference>
<keyword evidence="4" id="KW-0812">Transmembrane</keyword>
<dbReference type="Pfam" id="PF00201">
    <property type="entry name" value="UDPGT"/>
    <property type="match status" value="2"/>
</dbReference>
<evidence type="ECO:0000313" key="7">
    <source>
        <dbReference type="RefSeq" id="XP_017031347.2"/>
    </source>
</evidence>
<proteinExistence type="inferred from homology"/>
<accession>A0A6P4IQW8</accession>
<gene>
    <name evidence="7" type="primary">LOC108080947</name>
</gene>
<dbReference type="InterPro" id="IPR050271">
    <property type="entry name" value="UDP-glycosyltransferase"/>
</dbReference>
<evidence type="ECO:0000256" key="3">
    <source>
        <dbReference type="ARBA" id="ARBA00022679"/>
    </source>
</evidence>
<dbReference type="SUPFAM" id="SSF53756">
    <property type="entry name" value="UDP-Glycosyltransferase/glycogen phosphorylase"/>
    <property type="match status" value="2"/>
</dbReference>
<keyword evidence="5" id="KW-0732">Signal</keyword>
<feature type="signal peptide" evidence="5">
    <location>
        <begin position="1"/>
        <end position="21"/>
    </location>
</feature>
<comment type="similarity">
    <text evidence="1">Belongs to the UDP-glycosyltransferase family.</text>
</comment>
<evidence type="ECO:0000256" key="5">
    <source>
        <dbReference type="SAM" id="SignalP"/>
    </source>
</evidence>
<dbReference type="OrthoDB" id="5835829at2759"/>
<reference evidence="7" key="1">
    <citation type="submission" date="2025-08" db="UniProtKB">
        <authorList>
            <consortium name="RefSeq"/>
        </authorList>
    </citation>
    <scope>IDENTIFICATION</scope>
    <source>
        <strain evidence="7">14028-0561.14</strain>
        <tissue evidence="7">Whole fly</tissue>
    </source>
</reference>
<evidence type="ECO:0000313" key="6">
    <source>
        <dbReference type="Proteomes" id="UP001652661"/>
    </source>
</evidence>
<sequence>MRTGCLGLILHLLVHLAVVPAADILSIFPYRLLSPFQVVRPLVRTLVERGHSITMITPVGLPPDIEGVRHLRVPMLNKLMQDIMESDQFLDFFRSKWNEGVMSATMLANASHAILSDGGVQKMLRDRNERFDMILMEASHLDALYGLAEYYNATLMGLSCVTTSWNIDLLAGNPAPSVYEPVSPMGYALDHSLINKWHNWVYITEEKLLERLVFRSAQLRVFKKFFGYSAEMQDDLRSRFSVILINSHFSMGRVRSNVPNLIEVGGLHLSETPEPCDERLQRFMDEAEHGVIYFSLGLEILVKFLPENMQKPLLQVFSRLKQRVVWKSEYSINPNKSDNIYVIARAPQRQVLAHPNLRLFISHGGLLSVMEGINSGVPMLGLPLFFDQFNNLHRVKQAGMAEVLDANNLNEDTLNSTILKLLENPEYAASAKKMSKCFRDRPMSPLETAVWWTEYALRNRDATHMRLNVEEIPLIQYYRLETALSVVFRLGLVAGSIILLGYRLYQKYLDRQRRLVERERVFFQIRMPLDWYETATIRLCHFKTERRHERSKSVKMRLGCAWLVFLWLHQKLELIQTARILGVFPFRHSSPFQVVRPLVSALVERGHNVTLITPEGLPADIEGVRHIRVAKLNQRMQDLMDSDLLLGYLQNKWTEGILASEMHYNMSEAILYDDGVQRMLQDRSETFDMVMLEMSNLDALYGLGELYNATLMGVSSVRLNWNTEDLAGNPAPSINEPISPLGYSMDTSFVSMIYNWIYINEERMLVHLLVRPPQLRLFKKFFGYSAETFQELRSRFSIILSNSHFSLGRPRANVPNIIEIGGVHLSETPEQCDADLQSFMDEAEHGVIYFSMGLDILVRFLPQNMQQPLVQSFSKLKQRIVWKNELSTTPNKTDKIYMIAKAPQRHVLAHPNVRLFISQGGMLSVMEAVFSGVPMLGLPLFFDHSSNINQVRQAGMAKILDPNKLNVDSLTSSILELLENPKYAKKAKEMSASFRDRPMGPLETAVWWTEYALRHPDASHIRLNSGDISLMRYYQLDSLLTYGLRFGLVVGSIIFLVYMWFQSHHDNQRHVPINLPIM</sequence>
<evidence type="ECO:0000256" key="1">
    <source>
        <dbReference type="ARBA" id="ARBA00009995"/>
    </source>
</evidence>
<evidence type="ECO:0008006" key="8">
    <source>
        <dbReference type="Google" id="ProtNLM"/>
    </source>
</evidence>
<evidence type="ECO:0000256" key="4">
    <source>
        <dbReference type="SAM" id="Phobius"/>
    </source>
</evidence>
<dbReference type="PANTHER" id="PTHR48043:SF145">
    <property type="entry name" value="FI06409P-RELATED"/>
    <property type="match status" value="1"/>
</dbReference>
<feature type="transmembrane region" description="Helical" evidence="4">
    <location>
        <begin position="1039"/>
        <end position="1061"/>
    </location>
</feature>
<dbReference type="CDD" id="cd03784">
    <property type="entry name" value="GT1_Gtf-like"/>
    <property type="match status" value="2"/>
</dbReference>
<dbReference type="AlphaFoldDB" id="A0A6P4IQW8"/>
<keyword evidence="4" id="KW-1133">Transmembrane helix</keyword>
<keyword evidence="2" id="KW-0328">Glycosyltransferase</keyword>
<keyword evidence="6" id="KW-1185">Reference proteome</keyword>
<name>A0A6P4IQW8_DROKI</name>
<keyword evidence="4" id="KW-0472">Membrane</keyword>
<feature type="chain" id="PRO_5047276612" description="2-hydroxyacylsphingosine 1-beta-galactosyltransferase" evidence="5">
    <location>
        <begin position="22"/>
        <end position="1078"/>
    </location>
</feature>
<keyword evidence="3" id="KW-0808">Transferase</keyword>
<dbReference type="Proteomes" id="UP001652661">
    <property type="component" value="Chromosome 3R"/>
</dbReference>
<dbReference type="InterPro" id="IPR002213">
    <property type="entry name" value="UDP_glucos_trans"/>
</dbReference>
<protein>
    <recommendedName>
        <fullName evidence="8">2-hydroxyacylsphingosine 1-beta-galactosyltransferase</fullName>
    </recommendedName>
</protein>
<evidence type="ECO:0000256" key="2">
    <source>
        <dbReference type="ARBA" id="ARBA00022676"/>
    </source>
</evidence>
<organism evidence="6 7">
    <name type="scientific">Drosophila kikkawai</name>
    <name type="common">Fruit fly</name>
    <dbReference type="NCBI Taxonomy" id="30033"/>
    <lineage>
        <taxon>Eukaryota</taxon>
        <taxon>Metazoa</taxon>
        <taxon>Ecdysozoa</taxon>
        <taxon>Arthropoda</taxon>
        <taxon>Hexapoda</taxon>
        <taxon>Insecta</taxon>
        <taxon>Pterygota</taxon>
        <taxon>Neoptera</taxon>
        <taxon>Endopterygota</taxon>
        <taxon>Diptera</taxon>
        <taxon>Brachycera</taxon>
        <taxon>Muscomorpha</taxon>
        <taxon>Ephydroidea</taxon>
        <taxon>Drosophilidae</taxon>
        <taxon>Drosophila</taxon>
        <taxon>Sophophora</taxon>
    </lineage>
</organism>
<dbReference type="GO" id="GO:0008194">
    <property type="term" value="F:UDP-glycosyltransferase activity"/>
    <property type="evidence" value="ECO:0007669"/>
    <property type="project" value="InterPro"/>
</dbReference>
<dbReference type="GeneID" id="108080947"/>
<dbReference type="Gene3D" id="3.40.50.2000">
    <property type="entry name" value="Glycogen Phosphorylase B"/>
    <property type="match status" value="2"/>
</dbReference>